<evidence type="ECO:0000259" key="13">
    <source>
        <dbReference type="Pfam" id="PF00535"/>
    </source>
</evidence>
<comment type="subcellular location">
    <subcellularLocation>
        <location evidence="1">Endoplasmic reticulum membrane</location>
        <topology evidence="1">Single-pass membrane protein</topology>
    </subcellularLocation>
</comment>
<evidence type="ECO:0000256" key="6">
    <source>
        <dbReference type="ARBA" id="ARBA00022679"/>
    </source>
</evidence>
<dbReference type="PANTHER" id="PTHR10859">
    <property type="entry name" value="GLYCOSYL TRANSFERASE"/>
    <property type="match status" value="1"/>
</dbReference>
<keyword evidence="11" id="KW-0472">Membrane</keyword>
<comment type="similarity">
    <text evidence="3">Belongs to the glycosyltransferase 2 family.</text>
</comment>
<feature type="domain" description="Glycosyltransferase 2-like" evidence="13">
    <location>
        <begin position="5"/>
        <end position="169"/>
    </location>
</feature>
<evidence type="ECO:0000313" key="14">
    <source>
        <dbReference type="EMBL" id="GAA3510216.1"/>
    </source>
</evidence>
<comment type="caution">
    <text evidence="14">The sequence shown here is derived from an EMBL/GenBank/DDBJ whole genome shotgun (WGS) entry which is preliminary data.</text>
</comment>
<evidence type="ECO:0000256" key="4">
    <source>
        <dbReference type="ARBA" id="ARBA00012583"/>
    </source>
</evidence>
<protein>
    <recommendedName>
        <fullName evidence="4">dolichyl-phosphate beta-glucosyltransferase</fullName>
        <ecNumber evidence="4">2.4.1.117</ecNumber>
    </recommendedName>
</protein>
<evidence type="ECO:0000256" key="11">
    <source>
        <dbReference type="ARBA" id="ARBA00023136"/>
    </source>
</evidence>
<dbReference type="Proteomes" id="UP001500459">
    <property type="component" value="Unassembled WGS sequence"/>
</dbReference>
<dbReference type="InterPro" id="IPR001173">
    <property type="entry name" value="Glyco_trans_2-like"/>
</dbReference>
<dbReference type="EMBL" id="BAABCW010000009">
    <property type="protein sequence ID" value="GAA3510216.1"/>
    <property type="molecule type" value="Genomic_DNA"/>
</dbReference>
<dbReference type="Gene3D" id="3.90.550.10">
    <property type="entry name" value="Spore Coat Polysaccharide Biosynthesis Protein SpsA, Chain A"/>
    <property type="match status" value="1"/>
</dbReference>
<dbReference type="InterPro" id="IPR029044">
    <property type="entry name" value="Nucleotide-diphossugar_trans"/>
</dbReference>
<name>A0ABP6UMK5_9FLAO</name>
<reference evidence="15" key="1">
    <citation type="journal article" date="2019" name="Int. J. Syst. Evol. Microbiol.">
        <title>The Global Catalogue of Microorganisms (GCM) 10K type strain sequencing project: providing services to taxonomists for standard genome sequencing and annotation.</title>
        <authorList>
            <consortium name="The Broad Institute Genomics Platform"/>
            <consortium name="The Broad Institute Genome Sequencing Center for Infectious Disease"/>
            <person name="Wu L."/>
            <person name="Ma J."/>
        </authorList>
    </citation>
    <scope>NUCLEOTIDE SEQUENCE [LARGE SCALE GENOMIC DNA]</scope>
    <source>
        <strain evidence="15">JCM 17106</strain>
    </source>
</reference>
<evidence type="ECO:0000256" key="8">
    <source>
        <dbReference type="ARBA" id="ARBA00022824"/>
    </source>
</evidence>
<dbReference type="SUPFAM" id="SSF53448">
    <property type="entry name" value="Nucleotide-diphospho-sugar transferases"/>
    <property type="match status" value="1"/>
</dbReference>
<keyword evidence="15" id="KW-1185">Reference proteome</keyword>
<organism evidence="14 15">
    <name type="scientific">Aquimarina addita</name>
    <dbReference type="NCBI Taxonomy" id="870485"/>
    <lineage>
        <taxon>Bacteria</taxon>
        <taxon>Pseudomonadati</taxon>
        <taxon>Bacteroidota</taxon>
        <taxon>Flavobacteriia</taxon>
        <taxon>Flavobacteriales</taxon>
        <taxon>Flavobacteriaceae</taxon>
        <taxon>Aquimarina</taxon>
    </lineage>
</organism>
<dbReference type="CDD" id="cd04188">
    <property type="entry name" value="DPG_synthase"/>
    <property type="match status" value="1"/>
</dbReference>
<evidence type="ECO:0000313" key="15">
    <source>
        <dbReference type="Proteomes" id="UP001500459"/>
    </source>
</evidence>
<dbReference type="Pfam" id="PF00535">
    <property type="entry name" value="Glycos_transf_2"/>
    <property type="match status" value="1"/>
</dbReference>
<keyword evidence="9" id="KW-0735">Signal-anchor</keyword>
<comment type="pathway">
    <text evidence="2">Protein modification; protein glycosylation.</text>
</comment>
<comment type="catalytic activity">
    <reaction evidence="12">
        <text>a di-trans,poly-cis-dolichyl phosphate + UDP-alpha-D-glucose = a di-trans,poly-cis-dolichyl beta-D-glucosyl phosphate + UDP</text>
        <dbReference type="Rhea" id="RHEA:15401"/>
        <dbReference type="Rhea" id="RHEA-COMP:19498"/>
        <dbReference type="Rhea" id="RHEA-COMP:19502"/>
        <dbReference type="ChEBI" id="CHEBI:57525"/>
        <dbReference type="ChEBI" id="CHEBI:57683"/>
        <dbReference type="ChEBI" id="CHEBI:58223"/>
        <dbReference type="ChEBI" id="CHEBI:58885"/>
        <dbReference type="EC" id="2.4.1.117"/>
    </reaction>
    <physiologicalReaction direction="left-to-right" evidence="12">
        <dbReference type="Rhea" id="RHEA:15402"/>
    </physiologicalReaction>
</comment>
<dbReference type="PANTHER" id="PTHR10859:SF91">
    <property type="entry name" value="DOLICHYL-PHOSPHATE BETA-GLUCOSYLTRANSFERASE"/>
    <property type="match status" value="1"/>
</dbReference>
<evidence type="ECO:0000256" key="7">
    <source>
        <dbReference type="ARBA" id="ARBA00022692"/>
    </source>
</evidence>
<evidence type="ECO:0000256" key="12">
    <source>
        <dbReference type="ARBA" id="ARBA00045097"/>
    </source>
</evidence>
<dbReference type="EC" id="2.4.1.117" evidence="4"/>
<evidence type="ECO:0000256" key="1">
    <source>
        <dbReference type="ARBA" id="ARBA00004389"/>
    </source>
</evidence>
<evidence type="ECO:0000256" key="5">
    <source>
        <dbReference type="ARBA" id="ARBA00022676"/>
    </source>
</evidence>
<evidence type="ECO:0000256" key="3">
    <source>
        <dbReference type="ARBA" id="ARBA00006739"/>
    </source>
</evidence>
<dbReference type="RefSeq" id="WP_344927742.1">
    <property type="nucleotide sequence ID" value="NZ_BAABCW010000009.1"/>
</dbReference>
<keyword evidence="7" id="KW-0812">Transmembrane</keyword>
<dbReference type="InterPro" id="IPR035518">
    <property type="entry name" value="DPG_synthase"/>
</dbReference>
<keyword evidence="5" id="KW-0328">Glycosyltransferase</keyword>
<accession>A0ABP6UMK5</accession>
<keyword evidence="10" id="KW-1133">Transmembrane helix</keyword>
<proteinExistence type="inferred from homology"/>
<keyword evidence="8" id="KW-0256">Endoplasmic reticulum</keyword>
<evidence type="ECO:0000256" key="2">
    <source>
        <dbReference type="ARBA" id="ARBA00004922"/>
    </source>
</evidence>
<evidence type="ECO:0000256" key="9">
    <source>
        <dbReference type="ARBA" id="ARBA00022968"/>
    </source>
</evidence>
<keyword evidence="6" id="KW-0808">Transferase</keyword>
<gene>
    <name evidence="14" type="ORF">GCM10022393_24240</name>
</gene>
<sequence>MKTGIIIPCYNEEKRLNTAAFSHFINQENEYHVCFVNDGSKDNTIQVLKQLQKVNPHKVSVIDIKKNAGKAAAVSAGARYLYNRGDIQYIGFIDADLSTDFKDFGDLVQTLKMNRSLSFVFGSRAKDVSTTIEKNIIRAFISKVINILIVTILGLSIKDTQCGAKVFNSNLVPVLFDNNFISKWLFDVEMFIKMKEYFGKKEIMNKIHEQPLKKWIHMDDSKLGIKDSLEIPYRLISIWLNYTILQPKTNSYTEFSLEHTAKIYETPMVTIAA</sequence>
<evidence type="ECO:0000256" key="10">
    <source>
        <dbReference type="ARBA" id="ARBA00022989"/>
    </source>
</evidence>